<dbReference type="GO" id="GO:0006696">
    <property type="term" value="P:ergosterol biosynthetic process"/>
    <property type="evidence" value="ECO:0007669"/>
    <property type="project" value="TreeGrafter"/>
</dbReference>
<dbReference type="InterPro" id="IPR036291">
    <property type="entry name" value="NAD(P)-bd_dom_sf"/>
</dbReference>
<name>A0A0P7BAS7_9HYPO</name>
<dbReference type="OrthoDB" id="9989144at2759"/>
<feature type="transmembrane region" description="Helical" evidence="7">
    <location>
        <begin position="323"/>
        <end position="343"/>
    </location>
</feature>
<comment type="similarity">
    <text evidence="6">Belongs to the short-chain dehydrogenases/reductases (SDR) family. ERG27 subfamily.</text>
</comment>
<keyword evidence="7" id="KW-0812">Transmembrane</keyword>
<protein>
    <recommendedName>
        <fullName evidence="10">3-keto-steroid reductase</fullName>
    </recommendedName>
</protein>
<evidence type="ECO:0000256" key="5">
    <source>
        <dbReference type="ARBA" id="ARBA00023098"/>
    </source>
</evidence>
<keyword evidence="3" id="KW-0752">Steroid biosynthesis</keyword>
<keyword evidence="4" id="KW-0560">Oxidoreductase</keyword>
<dbReference type="InterPro" id="IPR051593">
    <property type="entry name" value="Ergosterol_Biosynth_ERG27"/>
</dbReference>
<dbReference type="Proteomes" id="UP000050424">
    <property type="component" value="Unassembled WGS sequence"/>
</dbReference>
<dbReference type="PANTHER" id="PTHR43647">
    <property type="entry name" value="DEHYDROGENASE"/>
    <property type="match status" value="1"/>
</dbReference>
<accession>A0A0P7BAS7</accession>
<dbReference type="GO" id="GO:0000253">
    <property type="term" value="F:3-beta-hydroxysteroid 3-dehydrogenase (NADP+) activity"/>
    <property type="evidence" value="ECO:0007669"/>
    <property type="project" value="TreeGrafter"/>
</dbReference>
<keyword evidence="5" id="KW-0443">Lipid metabolism</keyword>
<evidence type="ECO:0000313" key="8">
    <source>
        <dbReference type="EMBL" id="KPM37483.1"/>
    </source>
</evidence>
<dbReference type="PANTHER" id="PTHR43647:SF1">
    <property type="entry name" value="3-KETO-STEROID REDUCTASE ERG27"/>
    <property type="match status" value="1"/>
</dbReference>
<dbReference type="GO" id="GO:0005811">
    <property type="term" value="C:lipid droplet"/>
    <property type="evidence" value="ECO:0007669"/>
    <property type="project" value="TreeGrafter"/>
</dbReference>
<dbReference type="Gene3D" id="3.40.50.720">
    <property type="entry name" value="NAD(P)-binding Rossmann-like Domain"/>
    <property type="match status" value="1"/>
</dbReference>
<dbReference type="GO" id="GO:0005789">
    <property type="term" value="C:endoplasmic reticulum membrane"/>
    <property type="evidence" value="ECO:0007669"/>
    <property type="project" value="TreeGrafter"/>
</dbReference>
<dbReference type="SUPFAM" id="SSF51735">
    <property type="entry name" value="NAD(P)-binding Rossmann-fold domains"/>
    <property type="match status" value="1"/>
</dbReference>
<evidence type="ECO:0000313" key="9">
    <source>
        <dbReference type="Proteomes" id="UP000050424"/>
    </source>
</evidence>
<proteinExistence type="inferred from homology"/>
<dbReference type="AlphaFoldDB" id="A0A0P7BAS7"/>
<sequence>MGSQLAPAQAPWDAVPPHEQLFVLITGANSGIGLSIAERLIDEFLATRSLKSHLVLLPTTRSKSKSLQTIRALRAYAQRAAQTSTALRSRAGDGYRWQDVVARVHVLSLQVDLCDLRGVYAFANRLVHEPLSNPEGLEGEYLRHVRIPRLDSVVFNAAYGGWSGCNYPAAIWSFLRNGLLQSVTWPTFKNALPTCILNEGPQYSYPAKPLLGEVFSACIFGHYILAHELLPLLSRPAEKGSPGRIIWSSSLEAHWDSLDLSDMQCIRGTAPYESVKRLTDIISLTATSPSTQPYSAPYFTPDDPQEAEAKPIRPMFYLTHPGIVASTLFPVPWFLIGLYTLVLRLARFLGSPWHAVDSYTGAKSTAWIVLQEQSALDDLDAERVKWGSGSNRKLEADVKKTEVDGWGWESKVEDASADKTAGVFNKTVGRKFGSQDVTKEELVKFEALGVESWKKMEELRHEWEKILNIKKL</sequence>
<organism evidence="8 9">
    <name type="scientific">Neonectria ditissima</name>
    <dbReference type="NCBI Taxonomy" id="78410"/>
    <lineage>
        <taxon>Eukaryota</taxon>
        <taxon>Fungi</taxon>
        <taxon>Dikarya</taxon>
        <taxon>Ascomycota</taxon>
        <taxon>Pezizomycotina</taxon>
        <taxon>Sordariomycetes</taxon>
        <taxon>Hypocreomycetidae</taxon>
        <taxon>Hypocreales</taxon>
        <taxon>Nectriaceae</taxon>
        <taxon>Neonectria</taxon>
    </lineage>
</organism>
<keyword evidence="7" id="KW-1133">Transmembrane helix</keyword>
<dbReference type="STRING" id="78410.A0A0P7BAS7"/>
<dbReference type="GO" id="GO:0005741">
    <property type="term" value="C:mitochondrial outer membrane"/>
    <property type="evidence" value="ECO:0007669"/>
    <property type="project" value="TreeGrafter"/>
</dbReference>
<evidence type="ECO:0000256" key="2">
    <source>
        <dbReference type="ARBA" id="ARBA00022857"/>
    </source>
</evidence>
<evidence type="ECO:0000256" key="3">
    <source>
        <dbReference type="ARBA" id="ARBA00022955"/>
    </source>
</evidence>
<comment type="caution">
    <text evidence="8">The sequence shown here is derived from an EMBL/GenBank/DDBJ whole genome shotgun (WGS) entry which is preliminary data.</text>
</comment>
<reference evidence="8 9" key="1">
    <citation type="submission" date="2015-09" db="EMBL/GenBank/DDBJ databases">
        <title>Draft genome of a European isolate of the apple canker pathogen Neonectria ditissima.</title>
        <authorList>
            <person name="Gomez-Cortecero A."/>
            <person name="Harrison R.J."/>
            <person name="Armitage A.D."/>
        </authorList>
    </citation>
    <scope>NUCLEOTIDE SEQUENCE [LARGE SCALE GENOMIC DNA]</scope>
    <source>
        <strain evidence="8 9">R09/05</strain>
    </source>
</reference>
<evidence type="ECO:0000256" key="1">
    <source>
        <dbReference type="ARBA" id="ARBA00022516"/>
    </source>
</evidence>
<dbReference type="EMBL" id="LKCW01000164">
    <property type="protein sequence ID" value="KPM37483.1"/>
    <property type="molecule type" value="Genomic_DNA"/>
</dbReference>
<keyword evidence="7" id="KW-0472">Membrane</keyword>
<keyword evidence="9" id="KW-1185">Reference proteome</keyword>
<keyword evidence="2" id="KW-0521">NADP</keyword>
<evidence type="ECO:0008006" key="10">
    <source>
        <dbReference type="Google" id="ProtNLM"/>
    </source>
</evidence>
<evidence type="ECO:0000256" key="4">
    <source>
        <dbReference type="ARBA" id="ARBA00023002"/>
    </source>
</evidence>
<evidence type="ECO:0000256" key="7">
    <source>
        <dbReference type="SAM" id="Phobius"/>
    </source>
</evidence>
<keyword evidence="1" id="KW-0444">Lipid biosynthesis</keyword>
<gene>
    <name evidence="8" type="ORF">AK830_g9072</name>
</gene>
<evidence type="ECO:0000256" key="6">
    <source>
        <dbReference type="ARBA" id="ARBA00023593"/>
    </source>
</evidence>